<evidence type="ECO:0000256" key="1">
    <source>
        <dbReference type="SAM" id="Phobius"/>
    </source>
</evidence>
<keyword evidence="1" id="KW-0812">Transmembrane</keyword>
<protein>
    <recommendedName>
        <fullName evidence="3">PLAC8 family protein</fullName>
    </recommendedName>
</protein>
<feature type="transmembrane region" description="Helical" evidence="1">
    <location>
        <begin position="51"/>
        <end position="70"/>
    </location>
</feature>
<organism evidence="2">
    <name type="scientific">Florenciella parvula</name>
    <dbReference type="NCBI Taxonomy" id="236787"/>
    <lineage>
        <taxon>Eukaryota</taxon>
        <taxon>Sar</taxon>
        <taxon>Stramenopiles</taxon>
        <taxon>Ochrophyta</taxon>
        <taxon>Dictyochophyceae</taxon>
        <taxon>Florenciellales</taxon>
        <taxon>Florenciella</taxon>
    </lineage>
</organism>
<reference evidence="2" key="1">
    <citation type="submission" date="2021-01" db="EMBL/GenBank/DDBJ databases">
        <authorList>
            <person name="Corre E."/>
            <person name="Pelletier E."/>
            <person name="Niang G."/>
            <person name="Scheremetjew M."/>
            <person name="Finn R."/>
            <person name="Kale V."/>
            <person name="Holt S."/>
            <person name="Cochrane G."/>
            <person name="Meng A."/>
            <person name="Brown T."/>
            <person name="Cohen L."/>
        </authorList>
    </citation>
    <scope>NUCLEOTIDE SEQUENCE</scope>
    <source>
        <strain evidence="2">RCC1693</strain>
    </source>
</reference>
<evidence type="ECO:0000313" key="2">
    <source>
        <dbReference type="EMBL" id="CAD9422649.1"/>
    </source>
</evidence>
<feature type="transmembrane region" description="Helical" evidence="1">
    <location>
        <begin position="90"/>
        <end position="110"/>
    </location>
</feature>
<dbReference type="Pfam" id="PF04749">
    <property type="entry name" value="PLAC8"/>
    <property type="match status" value="1"/>
</dbReference>
<accession>A0A7S2CD71</accession>
<sequence length="213" mass="23400">MQANLPTTVGPDDGLFDCTNHIPSCIWAMCCPFVMLGQLYEKIVGPRGQCIKITIILFVVAMMQSAVRGPDIMDGDGNILKPGDNDTSNLLSMLQTFLMVYFTWGVYATYRMYYTANTESSLQSFIKVFCCTCCLLSQMARKVYNYPVTEKKGCCVFGPTGDEPYAPAYLWDTADGTTIVGSNVVVQPYGTVVQAVPVQPASDPDARRMSTLV</sequence>
<dbReference type="InterPro" id="IPR006461">
    <property type="entry name" value="PLAC_motif_containing"/>
</dbReference>
<dbReference type="NCBIfam" id="TIGR01571">
    <property type="entry name" value="A_thal_Cys_rich"/>
    <property type="match status" value="1"/>
</dbReference>
<dbReference type="EMBL" id="HBGT01019716">
    <property type="protein sequence ID" value="CAD9422649.1"/>
    <property type="molecule type" value="Transcribed_RNA"/>
</dbReference>
<evidence type="ECO:0008006" key="3">
    <source>
        <dbReference type="Google" id="ProtNLM"/>
    </source>
</evidence>
<keyword evidence="1" id="KW-0472">Membrane</keyword>
<gene>
    <name evidence="2" type="ORF">FPAR1323_LOCUS10358</name>
</gene>
<proteinExistence type="predicted"/>
<dbReference type="AlphaFoldDB" id="A0A7S2CD71"/>
<keyword evidence="1" id="KW-1133">Transmembrane helix</keyword>
<name>A0A7S2CD71_9STRA</name>
<feature type="transmembrane region" description="Helical" evidence="1">
    <location>
        <begin position="20"/>
        <end position="39"/>
    </location>
</feature>